<dbReference type="InterPro" id="IPR036388">
    <property type="entry name" value="WH-like_DNA-bd_sf"/>
</dbReference>
<dbReference type="SUPFAM" id="SSF46785">
    <property type="entry name" value="Winged helix' DNA-binding domain"/>
    <property type="match status" value="1"/>
</dbReference>
<dbReference type="PANTHER" id="PTHR43537">
    <property type="entry name" value="TRANSCRIPTIONAL REGULATOR, GNTR FAMILY"/>
    <property type="match status" value="1"/>
</dbReference>
<dbReference type="PROSITE" id="PS50949">
    <property type="entry name" value="HTH_GNTR"/>
    <property type="match status" value="1"/>
</dbReference>
<dbReference type="Gene3D" id="1.20.120.530">
    <property type="entry name" value="GntR ligand-binding domain-like"/>
    <property type="match status" value="1"/>
</dbReference>
<dbReference type="PANTHER" id="PTHR43537:SF45">
    <property type="entry name" value="GNTR FAMILY REGULATORY PROTEIN"/>
    <property type="match status" value="1"/>
</dbReference>
<dbReference type="HOGENOM" id="CLU_017584_5_4_11"/>
<proteinExistence type="predicted"/>
<dbReference type="EMBL" id="CP002299">
    <property type="protein sequence ID" value="ADP80917.1"/>
    <property type="molecule type" value="Genomic_DNA"/>
</dbReference>
<protein>
    <submittedName>
        <fullName evidence="5">Transcriptional regulator, GntR family</fullName>
    </submittedName>
</protein>
<evidence type="ECO:0000256" key="3">
    <source>
        <dbReference type="ARBA" id="ARBA00023163"/>
    </source>
</evidence>
<dbReference type="GO" id="GO:0003700">
    <property type="term" value="F:DNA-binding transcription factor activity"/>
    <property type="evidence" value="ECO:0007669"/>
    <property type="project" value="InterPro"/>
</dbReference>
<gene>
    <name evidence="5" type="ordered locus">FraEuI1c_2891</name>
</gene>
<keyword evidence="2" id="KW-0238">DNA-binding</keyword>
<dbReference type="SUPFAM" id="SSF48008">
    <property type="entry name" value="GntR ligand-binding domain-like"/>
    <property type="match status" value="1"/>
</dbReference>
<dbReference type="InterPro" id="IPR000524">
    <property type="entry name" value="Tscrpt_reg_HTH_GntR"/>
</dbReference>
<dbReference type="STRING" id="298654.FraEuI1c_2891"/>
<evidence type="ECO:0000256" key="2">
    <source>
        <dbReference type="ARBA" id="ARBA00023125"/>
    </source>
</evidence>
<evidence type="ECO:0000256" key="1">
    <source>
        <dbReference type="ARBA" id="ARBA00023015"/>
    </source>
</evidence>
<dbReference type="InterPro" id="IPR036390">
    <property type="entry name" value="WH_DNA-bd_sf"/>
</dbReference>
<dbReference type="Gene3D" id="1.10.10.10">
    <property type="entry name" value="Winged helix-like DNA-binding domain superfamily/Winged helix DNA-binding domain"/>
    <property type="match status" value="1"/>
</dbReference>
<dbReference type="CDD" id="cd07377">
    <property type="entry name" value="WHTH_GntR"/>
    <property type="match status" value="1"/>
</dbReference>
<dbReference type="AlphaFoldDB" id="E3J938"/>
<reference evidence="5 6" key="1">
    <citation type="submission" date="2010-10" db="EMBL/GenBank/DDBJ databases">
        <title>Complete sequence of Frankia sp. EuI1c.</title>
        <authorList>
            <consortium name="US DOE Joint Genome Institute"/>
            <person name="Lucas S."/>
            <person name="Copeland A."/>
            <person name="Lapidus A."/>
            <person name="Cheng J.-F."/>
            <person name="Bruce D."/>
            <person name="Goodwin L."/>
            <person name="Pitluck S."/>
            <person name="Chertkov O."/>
            <person name="Detter J.C."/>
            <person name="Han C."/>
            <person name="Tapia R."/>
            <person name="Land M."/>
            <person name="Hauser L."/>
            <person name="Jeffries C."/>
            <person name="Kyrpides N."/>
            <person name="Ivanova N."/>
            <person name="Mikhailova N."/>
            <person name="Beauchemin N."/>
            <person name="Sen A."/>
            <person name="Sur S.A."/>
            <person name="Gtari M."/>
            <person name="Wall L."/>
            <person name="Tisa L."/>
            <person name="Woyke T."/>
        </authorList>
    </citation>
    <scope>NUCLEOTIDE SEQUENCE [LARGE SCALE GENOMIC DNA]</scope>
    <source>
        <strain evidence="6">DSM 45817 / CECT 9037 / EuI1c</strain>
    </source>
</reference>
<dbReference type="Pfam" id="PF00392">
    <property type="entry name" value="GntR"/>
    <property type="match status" value="1"/>
</dbReference>
<evidence type="ECO:0000313" key="5">
    <source>
        <dbReference type="EMBL" id="ADP80917.1"/>
    </source>
</evidence>
<dbReference type="InterPro" id="IPR008920">
    <property type="entry name" value="TF_FadR/GntR_C"/>
</dbReference>
<dbReference type="SMART" id="SM00895">
    <property type="entry name" value="FCD"/>
    <property type="match status" value="1"/>
</dbReference>
<name>E3J938_PSEI1</name>
<organism evidence="5 6">
    <name type="scientific">Pseudofrankia inefficax (strain DSM 45817 / CECT 9037 / DDB 130130 / EuI1c)</name>
    <name type="common">Frankia inefficax</name>
    <dbReference type="NCBI Taxonomy" id="298654"/>
    <lineage>
        <taxon>Bacteria</taxon>
        <taxon>Bacillati</taxon>
        <taxon>Actinomycetota</taxon>
        <taxon>Actinomycetes</taxon>
        <taxon>Frankiales</taxon>
        <taxon>Frankiaceae</taxon>
        <taxon>Pseudofrankia</taxon>
    </lineage>
</organism>
<dbReference type="InParanoid" id="E3J938"/>
<evidence type="ECO:0000259" key="4">
    <source>
        <dbReference type="PROSITE" id="PS50949"/>
    </source>
</evidence>
<dbReference type="eggNOG" id="COG1802">
    <property type="taxonomic scope" value="Bacteria"/>
</dbReference>
<dbReference type="InterPro" id="IPR011711">
    <property type="entry name" value="GntR_C"/>
</dbReference>
<dbReference type="Pfam" id="PF07729">
    <property type="entry name" value="FCD"/>
    <property type="match status" value="1"/>
</dbReference>
<feature type="domain" description="HTH gntR-type" evidence="4">
    <location>
        <begin position="15"/>
        <end position="82"/>
    </location>
</feature>
<dbReference type="RefSeq" id="WP_013424035.1">
    <property type="nucleotide sequence ID" value="NC_014666.1"/>
</dbReference>
<dbReference type="KEGG" id="fri:FraEuI1c_2891"/>
<dbReference type="SMART" id="SM00345">
    <property type="entry name" value="HTH_GNTR"/>
    <property type="match status" value="1"/>
</dbReference>
<keyword evidence="1" id="KW-0805">Transcription regulation</keyword>
<sequence>MTSREPLPQRRIRARSLSEEIADALREDILFGRRRQGDPVTQSAVAQQFGVSTMPVREALLALAHEGMIGAKANYTFRVARMSRRDVEDIYWTHGLLAGKLAERATTLATPALVEQLESIQQRFEAALDANDMDSVEYYNWQFHRAVNHAADSPKILATLRSVVVQIPKHIYWLLDGAGAASKAEHPPLIEAIRNKRPSLARELWTSHAETTGTLVIKYLDEHGYWDEESEQR</sequence>
<evidence type="ECO:0000313" key="6">
    <source>
        <dbReference type="Proteomes" id="UP000002484"/>
    </source>
</evidence>
<dbReference type="OrthoDB" id="3570892at2"/>
<dbReference type="GO" id="GO:0003677">
    <property type="term" value="F:DNA binding"/>
    <property type="evidence" value="ECO:0007669"/>
    <property type="project" value="UniProtKB-KW"/>
</dbReference>
<accession>E3J938</accession>
<keyword evidence="6" id="KW-1185">Reference proteome</keyword>
<keyword evidence="3" id="KW-0804">Transcription</keyword>
<dbReference type="Proteomes" id="UP000002484">
    <property type="component" value="Chromosome"/>
</dbReference>